<dbReference type="SUPFAM" id="SSF51445">
    <property type="entry name" value="(Trans)glycosidases"/>
    <property type="match status" value="1"/>
</dbReference>
<protein>
    <recommendedName>
        <fullName evidence="6">Beta-glucosidase</fullName>
    </recommendedName>
</protein>
<accession>A0AAV5J0Z7</accession>
<dbReference type="InterPro" id="IPR001360">
    <property type="entry name" value="Glyco_hydro_1"/>
</dbReference>
<evidence type="ECO:0000256" key="1">
    <source>
        <dbReference type="ARBA" id="ARBA00010838"/>
    </source>
</evidence>
<dbReference type="Gene3D" id="3.20.20.80">
    <property type="entry name" value="Glycosidases"/>
    <property type="match status" value="1"/>
</dbReference>
<organism evidence="4 5">
    <name type="scientific">Rubroshorea leprosula</name>
    <dbReference type="NCBI Taxonomy" id="152421"/>
    <lineage>
        <taxon>Eukaryota</taxon>
        <taxon>Viridiplantae</taxon>
        <taxon>Streptophyta</taxon>
        <taxon>Embryophyta</taxon>
        <taxon>Tracheophyta</taxon>
        <taxon>Spermatophyta</taxon>
        <taxon>Magnoliopsida</taxon>
        <taxon>eudicotyledons</taxon>
        <taxon>Gunneridae</taxon>
        <taxon>Pentapetalae</taxon>
        <taxon>rosids</taxon>
        <taxon>malvids</taxon>
        <taxon>Malvales</taxon>
        <taxon>Dipterocarpaceae</taxon>
        <taxon>Rubroshorea</taxon>
    </lineage>
</organism>
<dbReference type="Pfam" id="PF00232">
    <property type="entry name" value="Glyco_hydro_1"/>
    <property type="match status" value="1"/>
</dbReference>
<gene>
    <name evidence="4" type="ORF">SLEP1_g17174</name>
</gene>
<sequence length="122" mass="13136">MLYCLTAVLSLHFLAGTAELNGASHVRPETVRFDTGGLSRGSFPKGFVFGTATSAYQVEGMANGDGRGPSIWDVFVKIPDEVSSPRGWKRGKKRGGEGKKKNKKGGGGKRRKKTILILDSRP</sequence>
<name>A0AAV5J0Z7_9ROSI</name>
<dbReference type="GO" id="GO:0004553">
    <property type="term" value="F:hydrolase activity, hydrolyzing O-glycosyl compounds"/>
    <property type="evidence" value="ECO:0007669"/>
    <property type="project" value="InterPro"/>
</dbReference>
<proteinExistence type="inferred from homology"/>
<feature type="region of interest" description="Disordered" evidence="2">
    <location>
        <begin position="82"/>
        <end position="122"/>
    </location>
</feature>
<keyword evidence="5" id="KW-1185">Reference proteome</keyword>
<dbReference type="GO" id="GO:0005975">
    <property type="term" value="P:carbohydrate metabolic process"/>
    <property type="evidence" value="ECO:0007669"/>
    <property type="project" value="InterPro"/>
</dbReference>
<evidence type="ECO:0000256" key="2">
    <source>
        <dbReference type="SAM" id="MobiDB-lite"/>
    </source>
</evidence>
<feature type="signal peptide" evidence="3">
    <location>
        <begin position="1"/>
        <end position="18"/>
    </location>
</feature>
<dbReference type="Proteomes" id="UP001054252">
    <property type="component" value="Unassembled WGS sequence"/>
</dbReference>
<feature type="chain" id="PRO_5043977688" description="Beta-glucosidase" evidence="3">
    <location>
        <begin position="19"/>
        <end position="122"/>
    </location>
</feature>
<dbReference type="InterPro" id="IPR017853">
    <property type="entry name" value="GH"/>
</dbReference>
<dbReference type="EMBL" id="BPVZ01000023">
    <property type="protein sequence ID" value="GKV05133.1"/>
    <property type="molecule type" value="Genomic_DNA"/>
</dbReference>
<dbReference type="AlphaFoldDB" id="A0AAV5J0Z7"/>
<comment type="similarity">
    <text evidence="1">Belongs to the glycosyl hydrolase 1 family.</text>
</comment>
<evidence type="ECO:0000256" key="3">
    <source>
        <dbReference type="SAM" id="SignalP"/>
    </source>
</evidence>
<feature type="compositionally biased region" description="Basic residues" evidence="2">
    <location>
        <begin position="100"/>
        <end position="114"/>
    </location>
</feature>
<keyword evidence="3" id="KW-0732">Signal</keyword>
<evidence type="ECO:0008006" key="6">
    <source>
        <dbReference type="Google" id="ProtNLM"/>
    </source>
</evidence>
<evidence type="ECO:0000313" key="5">
    <source>
        <dbReference type="Proteomes" id="UP001054252"/>
    </source>
</evidence>
<reference evidence="4 5" key="1">
    <citation type="journal article" date="2021" name="Commun. Biol.">
        <title>The genome of Shorea leprosula (Dipterocarpaceae) highlights the ecological relevance of drought in aseasonal tropical rainforests.</title>
        <authorList>
            <person name="Ng K.K.S."/>
            <person name="Kobayashi M.J."/>
            <person name="Fawcett J.A."/>
            <person name="Hatakeyama M."/>
            <person name="Paape T."/>
            <person name="Ng C.H."/>
            <person name="Ang C.C."/>
            <person name="Tnah L.H."/>
            <person name="Lee C.T."/>
            <person name="Nishiyama T."/>
            <person name="Sese J."/>
            <person name="O'Brien M.J."/>
            <person name="Copetti D."/>
            <person name="Mohd Noor M.I."/>
            <person name="Ong R.C."/>
            <person name="Putra M."/>
            <person name="Sireger I.Z."/>
            <person name="Indrioko S."/>
            <person name="Kosugi Y."/>
            <person name="Izuno A."/>
            <person name="Isagi Y."/>
            <person name="Lee S.L."/>
            <person name="Shimizu K.K."/>
        </authorList>
    </citation>
    <scope>NUCLEOTIDE SEQUENCE [LARGE SCALE GENOMIC DNA]</scope>
    <source>
        <strain evidence="4">214</strain>
    </source>
</reference>
<comment type="caution">
    <text evidence="4">The sequence shown here is derived from an EMBL/GenBank/DDBJ whole genome shotgun (WGS) entry which is preliminary data.</text>
</comment>
<evidence type="ECO:0000313" key="4">
    <source>
        <dbReference type="EMBL" id="GKV05133.1"/>
    </source>
</evidence>